<keyword evidence="3" id="KW-1185">Reference proteome</keyword>
<sequence>LEYNEDLMNVIKTYIEPITQIFIPSETLWKLTVMIVNTLVTAVLGFMSWMKENPRSVIICAAMLVIATMDIILRRTLEALLVEKDEVNQRLNRINTLVRLVNVVREQWNSALEDLENKTQMVRECVEYWKQIRETMVCQNDTTALRSLVENLKNNDAMAKESENFGIVESSDFTDSEIIIASHM</sequence>
<keyword evidence="1" id="KW-0812">Transmembrane</keyword>
<gene>
    <name evidence="2" type="ORF">L9F63_017254</name>
</gene>
<keyword evidence="1" id="KW-0472">Membrane</keyword>
<keyword evidence="1" id="KW-1133">Transmembrane helix</keyword>
<comment type="caution">
    <text evidence="2">The sequence shown here is derived from an EMBL/GenBank/DDBJ whole genome shotgun (WGS) entry which is preliminary data.</text>
</comment>
<organism evidence="2 3">
    <name type="scientific">Diploptera punctata</name>
    <name type="common">Pacific beetle cockroach</name>
    <dbReference type="NCBI Taxonomy" id="6984"/>
    <lineage>
        <taxon>Eukaryota</taxon>
        <taxon>Metazoa</taxon>
        <taxon>Ecdysozoa</taxon>
        <taxon>Arthropoda</taxon>
        <taxon>Hexapoda</taxon>
        <taxon>Insecta</taxon>
        <taxon>Pterygota</taxon>
        <taxon>Neoptera</taxon>
        <taxon>Polyneoptera</taxon>
        <taxon>Dictyoptera</taxon>
        <taxon>Blattodea</taxon>
        <taxon>Blaberoidea</taxon>
        <taxon>Blaberidae</taxon>
        <taxon>Diplopterinae</taxon>
        <taxon>Diploptera</taxon>
    </lineage>
</organism>
<evidence type="ECO:0000313" key="2">
    <source>
        <dbReference type="EMBL" id="KAJ9589537.1"/>
    </source>
</evidence>
<dbReference type="EMBL" id="JASPKZ010004934">
    <property type="protein sequence ID" value="KAJ9589537.1"/>
    <property type="molecule type" value="Genomic_DNA"/>
</dbReference>
<feature type="non-terminal residue" evidence="2">
    <location>
        <position position="184"/>
    </location>
</feature>
<dbReference type="AlphaFoldDB" id="A0AAD7ZZC2"/>
<feature type="transmembrane region" description="Helical" evidence="1">
    <location>
        <begin position="28"/>
        <end position="50"/>
    </location>
</feature>
<reference evidence="2" key="1">
    <citation type="journal article" date="2023" name="IScience">
        <title>Live-bearing cockroach genome reveals convergent evolutionary mechanisms linked to viviparity in insects and beyond.</title>
        <authorList>
            <person name="Fouks B."/>
            <person name="Harrison M.C."/>
            <person name="Mikhailova A.A."/>
            <person name="Marchal E."/>
            <person name="English S."/>
            <person name="Carruthers M."/>
            <person name="Jennings E.C."/>
            <person name="Chiamaka E.L."/>
            <person name="Frigard R.A."/>
            <person name="Pippel M."/>
            <person name="Attardo G.M."/>
            <person name="Benoit J.B."/>
            <person name="Bornberg-Bauer E."/>
            <person name="Tobe S.S."/>
        </authorList>
    </citation>
    <scope>NUCLEOTIDE SEQUENCE</scope>
    <source>
        <strain evidence="2">Stay&amp;Tobe</strain>
    </source>
</reference>
<evidence type="ECO:0000313" key="3">
    <source>
        <dbReference type="Proteomes" id="UP001233999"/>
    </source>
</evidence>
<proteinExistence type="predicted"/>
<dbReference type="Proteomes" id="UP001233999">
    <property type="component" value="Unassembled WGS sequence"/>
</dbReference>
<feature type="transmembrane region" description="Helical" evidence="1">
    <location>
        <begin position="56"/>
        <end position="73"/>
    </location>
</feature>
<evidence type="ECO:0000256" key="1">
    <source>
        <dbReference type="SAM" id="Phobius"/>
    </source>
</evidence>
<protein>
    <submittedName>
        <fullName evidence="2">Uncharacterized protein</fullName>
    </submittedName>
</protein>
<name>A0AAD7ZZC2_DIPPU</name>
<reference evidence="2" key="2">
    <citation type="submission" date="2023-05" db="EMBL/GenBank/DDBJ databases">
        <authorList>
            <person name="Fouks B."/>
        </authorList>
    </citation>
    <scope>NUCLEOTIDE SEQUENCE</scope>
    <source>
        <strain evidence="2">Stay&amp;Tobe</strain>
        <tissue evidence="2">Testes</tissue>
    </source>
</reference>
<accession>A0AAD7ZZC2</accession>